<organism evidence="2 3">
    <name type="scientific">Sphingobacterium hungaricum</name>
    <dbReference type="NCBI Taxonomy" id="2082723"/>
    <lineage>
        <taxon>Bacteria</taxon>
        <taxon>Pseudomonadati</taxon>
        <taxon>Bacteroidota</taxon>
        <taxon>Sphingobacteriia</taxon>
        <taxon>Sphingobacteriales</taxon>
        <taxon>Sphingobacteriaceae</taxon>
        <taxon>Sphingobacterium</taxon>
    </lineage>
</organism>
<dbReference type="InterPro" id="IPR018490">
    <property type="entry name" value="cNMP-bd_dom_sf"/>
</dbReference>
<dbReference type="EMBL" id="PRDK01000004">
    <property type="protein sequence ID" value="MBE8713317.1"/>
    <property type="molecule type" value="Genomic_DNA"/>
</dbReference>
<sequence>MDLKLQLLGLFSAEQDDLNRILSKFQKQTLVKNQFYTQVGKPCQTFSYIESGYFRVFCHTESREVTQWIAGKGYFITDLASFIFNQPNRWSIQALTDATIYTVQQSDYQLFEQEIPSWSIMEKRFMAKCFMQMESRIFKFISTSAEERYQEYFENNKDVFQQVPLQYIASVLGMSAETLSRIRAKVNS</sequence>
<dbReference type="InterPro" id="IPR014710">
    <property type="entry name" value="RmlC-like_jellyroll"/>
</dbReference>
<reference evidence="2" key="1">
    <citation type="submission" date="2018-02" db="EMBL/GenBank/DDBJ databases">
        <authorList>
            <person name="Vasarhelyi B.M."/>
            <person name="Deshmukh S."/>
            <person name="Balint B."/>
            <person name="Kukolya J."/>
        </authorList>
    </citation>
    <scope>NUCLEOTIDE SEQUENCE</scope>
    <source>
        <strain evidence="2">KB22</strain>
    </source>
</reference>
<evidence type="ECO:0000259" key="1">
    <source>
        <dbReference type="PROSITE" id="PS50042"/>
    </source>
</evidence>
<accession>A0A928UV67</accession>
<feature type="domain" description="Cyclic nucleotide-binding" evidence="1">
    <location>
        <begin position="9"/>
        <end position="109"/>
    </location>
</feature>
<protein>
    <submittedName>
        <fullName evidence="2">Cyclic nucleotide-binding protein</fullName>
    </submittedName>
</protein>
<keyword evidence="3" id="KW-1185">Reference proteome</keyword>
<dbReference type="Proteomes" id="UP000616201">
    <property type="component" value="Unassembled WGS sequence"/>
</dbReference>
<gene>
    <name evidence="2" type="ORF">C4F49_06465</name>
</gene>
<evidence type="ECO:0000313" key="2">
    <source>
        <dbReference type="EMBL" id="MBE8713317.1"/>
    </source>
</evidence>
<name>A0A928UV67_9SPHI</name>
<dbReference type="RefSeq" id="WP_196935263.1">
    <property type="nucleotide sequence ID" value="NZ_MU158698.1"/>
</dbReference>
<dbReference type="AlphaFoldDB" id="A0A928UV67"/>
<comment type="caution">
    <text evidence="2">The sequence shown here is derived from an EMBL/GenBank/DDBJ whole genome shotgun (WGS) entry which is preliminary data.</text>
</comment>
<dbReference type="InterPro" id="IPR000595">
    <property type="entry name" value="cNMP-bd_dom"/>
</dbReference>
<dbReference type="Gene3D" id="2.60.120.10">
    <property type="entry name" value="Jelly Rolls"/>
    <property type="match status" value="1"/>
</dbReference>
<dbReference type="PROSITE" id="PS50042">
    <property type="entry name" value="CNMP_BINDING_3"/>
    <property type="match status" value="1"/>
</dbReference>
<dbReference type="SUPFAM" id="SSF51206">
    <property type="entry name" value="cAMP-binding domain-like"/>
    <property type="match status" value="1"/>
</dbReference>
<evidence type="ECO:0000313" key="3">
    <source>
        <dbReference type="Proteomes" id="UP000616201"/>
    </source>
</evidence>
<dbReference type="Pfam" id="PF00027">
    <property type="entry name" value="cNMP_binding"/>
    <property type="match status" value="1"/>
</dbReference>
<proteinExistence type="predicted"/>